<proteinExistence type="predicted"/>
<protein>
    <submittedName>
        <fullName evidence="1">Uncharacterized protein</fullName>
    </submittedName>
</protein>
<organism evidence="1 2">
    <name type="scientific">Purpureocillium lilacinum</name>
    <name type="common">Paecilomyces lilacinus</name>
    <dbReference type="NCBI Taxonomy" id="33203"/>
    <lineage>
        <taxon>Eukaryota</taxon>
        <taxon>Fungi</taxon>
        <taxon>Dikarya</taxon>
        <taxon>Ascomycota</taxon>
        <taxon>Pezizomycotina</taxon>
        <taxon>Sordariomycetes</taxon>
        <taxon>Hypocreomycetidae</taxon>
        <taxon>Hypocreales</taxon>
        <taxon>Ophiocordycipitaceae</taxon>
        <taxon>Purpureocillium</taxon>
    </lineage>
</organism>
<keyword evidence="2" id="KW-1185">Reference proteome</keyword>
<evidence type="ECO:0000313" key="2">
    <source>
        <dbReference type="Proteomes" id="UP001638806"/>
    </source>
</evidence>
<sequence>MENRLRSDVRWATHIRWLLDTYNAVSTCPKPNQQLSSYTFTPIDHVAHCYCRFLLAAAAHARSVLVPRDGENSQTRQSKRGDVLMNNWCGPVKQVNQVTSVEASWAVPSVSRQQGTTDDNWFYHWVGIDGVGNCNVLLQAGTGSTIYNGFTDTYAWYEFYPGNMTYAREVPVAAGDNVYVSVVATSTTTGTIYIENLTSRRSHTYYLQSDFGALCLQHAEWIAEAPGMPLPNFSTFSMTGAKGRPRGTDL</sequence>
<reference evidence="1" key="1">
    <citation type="submission" date="2024-12" db="EMBL/GenBank/DDBJ databases">
        <title>Comparative genomics and development of molecular markers within Purpureocillium lilacinum and among Purpureocillium species.</title>
        <authorList>
            <person name="Yeh Z.-Y."/>
            <person name="Ni N.-T."/>
            <person name="Lo P.-H."/>
            <person name="Mushyakhwo K."/>
            <person name="Lin C.-F."/>
            <person name="Nai Y.-S."/>
        </authorList>
    </citation>
    <scope>NUCLEOTIDE SEQUENCE</scope>
    <source>
        <strain evidence="1">NCHU-NPUST-175</strain>
    </source>
</reference>
<dbReference type="EMBL" id="JBGNUJ010000002">
    <property type="protein sequence ID" value="KAL3965484.1"/>
    <property type="molecule type" value="Genomic_DNA"/>
</dbReference>
<dbReference type="Proteomes" id="UP001638806">
    <property type="component" value="Unassembled WGS sequence"/>
</dbReference>
<evidence type="ECO:0000313" key="1">
    <source>
        <dbReference type="EMBL" id="KAL3965484.1"/>
    </source>
</evidence>
<name>A0ACC4EB85_PURLI</name>
<gene>
    <name evidence="1" type="ORF">ACCO45_002488</name>
</gene>
<comment type="caution">
    <text evidence="1">The sequence shown here is derived from an EMBL/GenBank/DDBJ whole genome shotgun (WGS) entry which is preliminary data.</text>
</comment>
<accession>A0ACC4EB85</accession>